<name>A0A830HSM7_9CHLO</name>
<dbReference type="GO" id="GO:0016747">
    <property type="term" value="F:acyltransferase activity, transferring groups other than amino-acyl groups"/>
    <property type="evidence" value="ECO:0007669"/>
    <property type="project" value="InterPro"/>
</dbReference>
<protein>
    <recommendedName>
        <fullName evidence="2">N-acetyltransferase domain-containing protein</fullName>
    </recommendedName>
</protein>
<feature type="domain" description="N-acetyltransferase" evidence="2">
    <location>
        <begin position="166"/>
        <end position="312"/>
    </location>
</feature>
<sequence>MAASHTVSPHAHAHSRIFHISQSPSRNRVVRLTGTRTRIHAATNDEASLVAAALETQQSAVDDELLLSSSTPTTPIGVNPGMGADETNIPQFFAVQLKAGKFVIDPPRTYASAADVAQNAEAIGEFAVVGKTKAGAPCCTTPLQLKDTEECADLLMAVFFKKKFGVDNKQMFKDQRERVLEGLRLGVESSAQSGRLLMVLRLGERGGGEVAAMAEVSLPGANRFGAEKLRPETPPNEAYLADVAVNKTFRRQGLGKAILKAAEEVTESFGCNKLYMHVRADNPEALGLFEGQGYFEPADAKASLTSEDITKRTNGLLTKIGIAESGHYLLMRNLSTDAAI</sequence>
<dbReference type="InterPro" id="IPR016181">
    <property type="entry name" value="Acyl_CoA_acyltransferase"/>
</dbReference>
<evidence type="ECO:0000313" key="4">
    <source>
        <dbReference type="Proteomes" id="UP000660262"/>
    </source>
</evidence>
<dbReference type="InterPro" id="IPR000182">
    <property type="entry name" value="GNAT_dom"/>
</dbReference>
<evidence type="ECO:0000313" key="3">
    <source>
        <dbReference type="EMBL" id="GHP09978.1"/>
    </source>
</evidence>
<reference evidence="3" key="1">
    <citation type="submission" date="2020-10" db="EMBL/GenBank/DDBJ databases">
        <title>Unveiling of a novel bifunctional photoreceptor, Dualchrome1, isolated from a cosmopolitan green alga.</title>
        <authorList>
            <person name="Suzuki S."/>
            <person name="Kawachi M."/>
        </authorList>
    </citation>
    <scope>NUCLEOTIDE SEQUENCE</scope>
    <source>
        <strain evidence="3">NIES 2893</strain>
    </source>
</reference>
<keyword evidence="4" id="KW-1185">Reference proteome</keyword>
<dbReference type="Pfam" id="PF00583">
    <property type="entry name" value="Acetyltransf_1"/>
    <property type="match status" value="1"/>
</dbReference>
<dbReference type="AlphaFoldDB" id="A0A830HSM7"/>
<dbReference type="PANTHER" id="PTHR47489">
    <property type="entry name" value="ACYL-COA N-ACYLTRANSFERASES (NAT) SUPERFAMILY PROTEIN"/>
    <property type="match status" value="1"/>
</dbReference>
<comment type="caution">
    <text evidence="3">The sequence shown here is derived from an EMBL/GenBank/DDBJ whole genome shotgun (WGS) entry which is preliminary data.</text>
</comment>
<dbReference type="EMBL" id="BNJQ01000027">
    <property type="protein sequence ID" value="GHP09978.1"/>
    <property type="molecule type" value="Genomic_DNA"/>
</dbReference>
<dbReference type="PROSITE" id="PS51186">
    <property type="entry name" value="GNAT"/>
    <property type="match status" value="1"/>
</dbReference>
<accession>A0A830HSM7</accession>
<evidence type="ECO:0000259" key="2">
    <source>
        <dbReference type="PROSITE" id="PS51186"/>
    </source>
</evidence>
<dbReference type="SUPFAM" id="SSF55729">
    <property type="entry name" value="Acyl-CoA N-acyltransferases (Nat)"/>
    <property type="match status" value="1"/>
</dbReference>
<organism evidence="3 4">
    <name type="scientific">Pycnococcus provasolii</name>
    <dbReference type="NCBI Taxonomy" id="41880"/>
    <lineage>
        <taxon>Eukaryota</taxon>
        <taxon>Viridiplantae</taxon>
        <taxon>Chlorophyta</taxon>
        <taxon>Pseudoscourfieldiophyceae</taxon>
        <taxon>Pseudoscourfieldiales</taxon>
        <taxon>Pycnococcaceae</taxon>
        <taxon>Pycnococcus</taxon>
    </lineage>
</organism>
<dbReference type="OrthoDB" id="41532at2759"/>
<proteinExistence type="predicted"/>
<dbReference type="PANTHER" id="PTHR47489:SF2">
    <property type="entry name" value="GCN5-RELATED N-ACETYLTRANSFERASE 5, CHLOROPLASTIC"/>
    <property type="match status" value="1"/>
</dbReference>
<dbReference type="Proteomes" id="UP000660262">
    <property type="component" value="Unassembled WGS sequence"/>
</dbReference>
<gene>
    <name evidence="3" type="ORF">PPROV_000871100</name>
</gene>
<feature type="region of interest" description="Disordered" evidence="1">
    <location>
        <begin position="1"/>
        <end position="20"/>
    </location>
</feature>
<dbReference type="CDD" id="cd04301">
    <property type="entry name" value="NAT_SF"/>
    <property type="match status" value="1"/>
</dbReference>
<dbReference type="Gene3D" id="3.40.630.30">
    <property type="match status" value="1"/>
</dbReference>
<evidence type="ECO:0000256" key="1">
    <source>
        <dbReference type="SAM" id="MobiDB-lite"/>
    </source>
</evidence>